<feature type="domain" description="tRNA nuclease CdiA C-terminal" evidence="2">
    <location>
        <begin position="91"/>
        <end position="139"/>
    </location>
</feature>
<evidence type="ECO:0000313" key="4">
    <source>
        <dbReference type="Proteomes" id="UP000195440"/>
    </source>
</evidence>
<evidence type="ECO:0000256" key="1">
    <source>
        <dbReference type="SAM" id="MobiDB-lite"/>
    </source>
</evidence>
<feature type="region of interest" description="Disordered" evidence="1">
    <location>
        <begin position="1"/>
        <end position="75"/>
    </location>
</feature>
<dbReference type="Gene3D" id="3.40.1350.120">
    <property type="match status" value="1"/>
</dbReference>
<protein>
    <recommendedName>
        <fullName evidence="2">tRNA nuclease CdiA C-terminal domain-containing protein</fullName>
    </recommendedName>
</protein>
<evidence type="ECO:0000313" key="3">
    <source>
        <dbReference type="EMBL" id="OUM71916.1"/>
    </source>
</evidence>
<gene>
    <name evidence="3" type="ORF">AUC60_20655</name>
</gene>
<name>A0A1Y3NWF8_9PSED</name>
<dbReference type="OrthoDB" id="7017856at2"/>
<keyword evidence="4" id="KW-1185">Reference proteome</keyword>
<accession>A0A1Y3NWF8</accession>
<dbReference type="Pfam" id="PF18451">
    <property type="entry name" value="CdiA_C"/>
    <property type="match status" value="1"/>
</dbReference>
<dbReference type="InterPro" id="IPR040559">
    <property type="entry name" value="CdiA_C"/>
</dbReference>
<dbReference type="Proteomes" id="UP000195440">
    <property type="component" value="Unassembled WGS sequence"/>
</dbReference>
<reference evidence="3 4" key="1">
    <citation type="journal article" date="2017" name="Syst. Appl. Microbiol.">
        <title>Pseudomonas caspiana sp. nov., a citrus pathogen in the Pseudomonas syringae phylogenetic group.</title>
        <authorList>
            <person name="Busquets A."/>
            <person name="Gomila M."/>
            <person name="Beiki F."/>
            <person name="Mulet M."/>
            <person name="Rahimian H."/>
            <person name="Garcia-Valdes E."/>
            <person name="Lalucat J."/>
        </authorList>
    </citation>
    <scope>NUCLEOTIDE SEQUENCE [LARGE SCALE GENOMIC DNA]</scope>
    <source>
        <strain evidence="3 4">FBF102</strain>
    </source>
</reference>
<evidence type="ECO:0000259" key="2">
    <source>
        <dbReference type="Pfam" id="PF18451"/>
    </source>
</evidence>
<proteinExistence type="predicted"/>
<organism evidence="3 4">
    <name type="scientific">Pseudomonas caspiana</name>
    <dbReference type="NCBI Taxonomy" id="1451454"/>
    <lineage>
        <taxon>Bacteria</taxon>
        <taxon>Pseudomonadati</taxon>
        <taxon>Pseudomonadota</taxon>
        <taxon>Gammaproteobacteria</taxon>
        <taxon>Pseudomonadales</taxon>
        <taxon>Pseudomonadaceae</taxon>
        <taxon>Pseudomonas</taxon>
    </lineage>
</organism>
<comment type="caution">
    <text evidence="3">The sequence shown here is derived from an EMBL/GenBank/DDBJ whole genome shotgun (WGS) entry which is preliminary data.</text>
</comment>
<dbReference type="GO" id="GO:0004549">
    <property type="term" value="F:tRNA-specific ribonuclease activity"/>
    <property type="evidence" value="ECO:0007669"/>
    <property type="project" value="InterPro"/>
</dbReference>
<dbReference type="InterPro" id="IPR033806">
    <property type="entry name" value="CDI_toxin_Bp1026b-like"/>
</dbReference>
<dbReference type="CDD" id="cd13442">
    <property type="entry name" value="CDI_toxin_Bp1026b-like"/>
    <property type="match status" value="1"/>
</dbReference>
<dbReference type="EMBL" id="LOHF01000021">
    <property type="protein sequence ID" value="OUM71916.1"/>
    <property type="molecule type" value="Genomic_DNA"/>
</dbReference>
<sequence length="142" mass="14474">MGKAPEIGGEGGAKGGPESNLNATSAITDAEAGTSGLAKIGSLKGEPELPPKNASPDMIRSTERQNEASKGLAQAGYDVEQLANSGKKGANPDLRINGELADVFSPITNSPISVLKTITGKVETQASNIVVNLADSPLTFDQ</sequence>
<dbReference type="AlphaFoldDB" id="A0A1Y3NWF8"/>